<sequence length="403" mass="45369">MEKQRAIKVILRYDRDRPRYKEKVMSILQTADCFSEKELCILLRHLYQKKHYDSIMDLTEILHLLNHTYPLKHTAEIIIKAASEQKNIRVANLMSDLISPDPFSASIHSTEADYPSSNPIREAQEVSALLSVGKLPEARRILQSWSISRLCSPLVFTCLLTGFVTGGFAAEAIGFYAWCRDHTLSPKEATALLNTVSVSLLVQAYQEKKQPDNALTVFEQARAARIPLTVDVFEAVVGLLDGSHVWRAKYRELIRRAEYADRGKREALQAALVLEQLRRAVEVARGCAELSARMERCVHRRRDGRGVVIEGSRLSPALLRVSVLDLLLSQSQGTVCVKVGRSAEKEQALEKLLLSDLQPPIHFRKEEKATVFVGGVKKVSVVSYVLDHGDVSTWREARKDSVL</sequence>
<evidence type="ECO:0000313" key="1">
    <source>
        <dbReference type="EMBL" id="OAO12809.1"/>
    </source>
</evidence>
<dbReference type="EMBL" id="LXWW01000511">
    <property type="protein sequence ID" value="OAO12809.1"/>
    <property type="molecule type" value="Genomic_DNA"/>
</dbReference>
<accession>A0A196S9Y5</accession>
<dbReference type="Gene3D" id="1.25.40.10">
    <property type="entry name" value="Tetratricopeptide repeat domain"/>
    <property type="match status" value="1"/>
</dbReference>
<dbReference type="OrthoDB" id="408743at2759"/>
<evidence type="ECO:0008006" key="3">
    <source>
        <dbReference type="Google" id="ProtNLM"/>
    </source>
</evidence>
<reference evidence="1 2" key="1">
    <citation type="submission" date="2016-05" db="EMBL/GenBank/DDBJ databases">
        <title>Nuclear genome of Blastocystis sp. subtype 1 NandII.</title>
        <authorList>
            <person name="Gentekaki E."/>
            <person name="Curtis B."/>
            <person name="Stairs C."/>
            <person name="Eme L."/>
            <person name="Herman E."/>
            <person name="Klimes V."/>
            <person name="Arias M.C."/>
            <person name="Elias M."/>
            <person name="Hilliou F."/>
            <person name="Klute M."/>
            <person name="Malik S.-B."/>
            <person name="Pightling A."/>
            <person name="Rachubinski R."/>
            <person name="Salas D."/>
            <person name="Schlacht A."/>
            <person name="Suga H."/>
            <person name="Archibald J."/>
            <person name="Ball S.G."/>
            <person name="Clark G."/>
            <person name="Dacks J."/>
            <person name="Van Der Giezen M."/>
            <person name="Tsaousis A."/>
            <person name="Roger A."/>
        </authorList>
    </citation>
    <scope>NUCLEOTIDE SEQUENCE [LARGE SCALE GENOMIC DNA]</scope>
    <source>
        <strain evidence="2">ATCC 50177 / NandII</strain>
    </source>
</reference>
<dbReference type="AlphaFoldDB" id="A0A196S9Y5"/>
<organism evidence="1 2">
    <name type="scientific">Blastocystis sp. subtype 1 (strain ATCC 50177 / NandII)</name>
    <dbReference type="NCBI Taxonomy" id="478820"/>
    <lineage>
        <taxon>Eukaryota</taxon>
        <taxon>Sar</taxon>
        <taxon>Stramenopiles</taxon>
        <taxon>Bigyra</taxon>
        <taxon>Opalozoa</taxon>
        <taxon>Opalinata</taxon>
        <taxon>Blastocystidae</taxon>
        <taxon>Blastocystis</taxon>
    </lineage>
</organism>
<protein>
    <recommendedName>
        <fullName evidence="3">Pentatricopeptide repeat-containing protein</fullName>
    </recommendedName>
</protein>
<name>A0A196S9Y5_BLAHN</name>
<dbReference type="InterPro" id="IPR011990">
    <property type="entry name" value="TPR-like_helical_dom_sf"/>
</dbReference>
<keyword evidence="2" id="KW-1185">Reference proteome</keyword>
<evidence type="ECO:0000313" key="2">
    <source>
        <dbReference type="Proteomes" id="UP000078348"/>
    </source>
</evidence>
<proteinExistence type="predicted"/>
<dbReference type="Proteomes" id="UP000078348">
    <property type="component" value="Unassembled WGS sequence"/>
</dbReference>
<gene>
    <name evidence="1" type="ORF">AV274_5534</name>
</gene>
<comment type="caution">
    <text evidence="1">The sequence shown here is derived from an EMBL/GenBank/DDBJ whole genome shotgun (WGS) entry which is preliminary data.</text>
</comment>